<accession>A0AC34RFQ9</accession>
<evidence type="ECO:0000313" key="1">
    <source>
        <dbReference type="Proteomes" id="UP000887576"/>
    </source>
</evidence>
<reference evidence="2" key="1">
    <citation type="submission" date="2022-11" db="UniProtKB">
        <authorList>
            <consortium name="WormBaseParasite"/>
        </authorList>
    </citation>
    <scope>IDENTIFICATION</scope>
</reference>
<sequence length="96" mass="10519">MTQANVLSFGILVVSFCFLMIPSTFVGVVELAGLPIFKMIGPFYIIGLLLAGVANSVIYMTFHAEIKQAAIRLIKFRSFNTETTSTAMAPTTVYDF</sequence>
<proteinExistence type="predicted"/>
<name>A0AC34RFQ9_9BILA</name>
<evidence type="ECO:0000313" key="2">
    <source>
        <dbReference type="WBParaSite" id="JU765_v2.g6562.t1"/>
    </source>
</evidence>
<dbReference type="Proteomes" id="UP000887576">
    <property type="component" value="Unplaced"/>
</dbReference>
<protein>
    <submittedName>
        <fullName evidence="2">Uncharacterized protein</fullName>
    </submittedName>
</protein>
<organism evidence="1 2">
    <name type="scientific">Panagrolaimus sp. JU765</name>
    <dbReference type="NCBI Taxonomy" id="591449"/>
    <lineage>
        <taxon>Eukaryota</taxon>
        <taxon>Metazoa</taxon>
        <taxon>Ecdysozoa</taxon>
        <taxon>Nematoda</taxon>
        <taxon>Chromadorea</taxon>
        <taxon>Rhabditida</taxon>
        <taxon>Tylenchina</taxon>
        <taxon>Panagrolaimomorpha</taxon>
        <taxon>Panagrolaimoidea</taxon>
        <taxon>Panagrolaimidae</taxon>
        <taxon>Panagrolaimus</taxon>
    </lineage>
</organism>
<dbReference type="WBParaSite" id="JU765_v2.g6562.t1">
    <property type="protein sequence ID" value="JU765_v2.g6562.t1"/>
    <property type="gene ID" value="JU765_v2.g6562"/>
</dbReference>